<evidence type="ECO:0000313" key="4">
    <source>
        <dbReference type="Proteomes" id="UP000582016"/>
    </source>
</evidence>
<dbReference type="EMBL" id="JAAOAQ010000002">
    <property type="protein sequence ID" value="KAF5571954.1"/>
    <property type="molecule type" value="Genomic_DNA"/>
</dbReference>
<name>A0A8H5KES5_9HYPO</name>
<dbReference type="SUPFAM" id="SSF51197">
    <property type="entry name" value="Clavaminate synthase-like"/>
    <property type="match status" value="1"/>
</dbReference>
<comment type="caution">
    <text evidence="3">The sequence shown here is derived from an EMBL/GenBank/DDBJ whole genome shotgun (WGS) entry which is preliminary data.</text>
</comment>
<feature type="compositionally biased region" description="Basic and acidic residues" evidence="1">
    <location>
        <begin position="263"/>
        <end position="274"/>
    </location>
</feature>
<feature type="region of interest" description="Disordered" evidence="1">
    <location>
        <begin position="464"/>
        <end position="511"/>
    </location>
</feature>
<feature type="domain" description="JmjC" evidence="2">
    <location>
        <begin position="692"/>
        <end position="778"/>
    </location>
</feature>
<keyword evidence="4" id="KW-1185">Reference proteome</keyword>
<proteinExistence type="predicted"/>
<dbReference type="Gene3D" id="2.60.120.650">
    <property type="entry name" value="Cupin"/>
    <property type="match status" value="1"/>
</dbReference>
<dbReference type="OrthoDB" id="1678912at2759"/>
<evidence type="ECO:0000256" key="1">
    <source>
        <dbReference type="SAM" id="MobiDB-lite"/>
    </source>
</evidence>
<feature type="region of interest" description="Disordered" evidence="1">
    <location>
        <begin position="813"/>
        <end position="832"/>
    </location>
</feature>
<protein>
    <recommendedName>
        <fullName evidence="2">JmjC domain-containing protein</fullName>
    </recommendedName>
</protein>
<dbReference type="Proteomes" id="UP000582016">
    <property type="component" value="Unassembled WGS sequence"/>
</dbReference>
<reference evidence="3 4" key="1">
    <citation type="submission" date="2020-05" db="EMBL/GenBank/DDBJ databases">
        <title>Identification and distribution of gene clusters putatively required for synthesis of sphingolipid metabolism inhibitors in phylogenetically diverse species of the filamentous fungus Fusarium.</title>
        <authorList>
            <person name="Kim H.-S."/>
            <person name="Busman M."/>
            <person name="Brown D.W."/>
            <person name="Divon H."/>
            <person name="Uhlig S."/>
            <person name="Proctor R.H."/>
        </authorList>
    </citation>
    <scope>NUCLEOTIDE SEQUENCE [LARGE SCALE GENOMIC DNA]</scope>
    <source>
        <strain evidence="3 4">NRRL 13617</strain>
    </source>
</reference>
<dbReference type="InterPro" id="IPR003347">
    <property type="entry name" value="JmjC_dom"/>
</dbReference>
<dbReference type="AlphaFoldDB" id="A0A8H5KES5"/>
<gene>
    <name evidence="3" type="ORF">FPHYL_20</name>
</gene>
<feature type="compositionally biased region" description="Low complexity" evidence="1">
    <location>
        <begin position="217"/>
        <end position="234"/>
    </location>
</feature>
<feature type="compositionally biased region" description="Polar residues" evidence="1">
    <location>
        <begin position="480"/>
        <end position="489"/>
    </location>
</feature>
<dbReference type="Pfam" id="PF02373">
    <property type="entry name" value="JmjC"/>
    <property type="match status" value="1"/>
</dbReference>
<accession>A0A8H5KES5</accession>
<evidence type="ECO:0000259" key="2">
    <source>
        <dbReference type="Pfam" id="PF02373"/>
    </source>
</evidence>
<feature type="compositionally biased region" description="Basic and acidic residues" evidence="1">
    <location>
        <begin position="352"/>
        <end position="363"/>
    </location>
</feature>
<feature type="compositionally biased region" description="Polar residues" evidence="1">
    <location>
        <begin position="394"/>
        <end position="416"/>
    </location>
</feature>
<evidence type="ECO:0000313" key="3">
    <source>
        <dbReference type="EMBL" id="KAF5571954.1"/>
    </source>
</evidence>
<organism evidence="3 4">
    <name type="scientific">Fusarium phyllophilum</name>
    <dbReference type="NCBI Taxonomy" id="47803"/>
    <lineage>
        <taxon>Eukaryota</taxon>
        <taxon>Fungi</taxon>
        <taxon>Dikarya</taxon>
        <taxon>Ascomycota</taxon>
        <taxon>Pezizomycotina</taxon>
        <taxon>Sordariomycetes</taxon>
        <taxon>Hypocreomycetidae</taxon>
        <taxon>Hypocreales</taxon>
        <taxon>Nectriaceae</taxon>
        <taxon>Fusarium</taxon>
        <taxon>Fusarium fujikuroi species complex</taxon>
    </lineage>
</organism>
<feature type="compositionally biased region" description="Basic residues" evidence="1">
    <location>
        <begin position="817"/>
        <end position="832"/>
    </location>
</feature>
<feature type="region of interest" description="Disordered" evidence="1">
    <location>
        <begin position="129"/>
        <end position="452"/>
    </location>
</feature>
<sequence length="1091" mass="120481">MSTHNSLISESLISELDSLIIKLRDFSLSFSALRCTVRNEAPQTKPQTRSQQPKDPAAELLVTVLGGMDGLSDQLQTIALQAEDAHAQAQNLMLPSNEQVMDNATNSLQMDTRSETSCERQIDTQLGISEQEATSDSQSSETSSSQPAQTFDDRQPVESEDVTMTGSDLAAADSPPDSPKEGGDDINVHRAVTPSPANRSARADLNTGREGRPFARSHSVVTASSAASMTVDTSPAGSVATHITWPESSGRSADEDEAMLDVDDTRDGMQKRQPDLGGLKRIADSVLGQDLATGNKPSSPAPSPVTEDRTGQPTQSPRVSERAISSESQNPTAHTEAELHGDRLASPPVNSDIRRNEHSRADDFTQEMDSAMDMLAAAGEQGHSPGSGDEQRIGDQQTESSSTGACEQDTTMSGVETTDDDQSRDCPPGGLNATPAETNIIQPPQGPAANDSMADSVVDIEANSAPRTLQGHPTNDETDSPGSRQSTAAEDTDAQGDADQRDTGPQSRLPTLSLADMARLVSKIQELEAQGCAQHISVPRVKVDLEDVKKCIETGDWRCTAMEYKVDRKGEGCVSIYAHMPNDQPLIDWPAFSAEFTRPTTEEAKAVFEDTVQNPPKGKIPYYIGHADILSEQPLDPGPLITGNDDFDDIHTNYHHIGGHHSGNRFHWEDFTHLEGQVWRGMRSFNEVYFGTGYKLWLVVETPYIAKFDAFVRKTWQCRGCIGGIAHRCLFLAPSILEKAGIGFQIYVVGRGEAVWTLPGQQHSIINVGHCAARSMNFLYPGESIDFKKLAHCRECDQHPLSEQYGIPLVSTEPDRKRKQHQTHSHLPLKKTRTNTTLRRELVEIEQGLAGIPYRLINIDRQHPSTAEVKVYKRVAAVRSTMAIQQFITLVKDWRNEEATVHINKAQDKLNQSVESVKFFERKTNLSKFGLRLTQRKLAREADMAKGPIQRQLETGLLDKLAAAHCMTKKRLKDHIEDGRQWNFICKSHDGLLPFIFLDSKNPFGIKKDNWANLCRKENEADADAFRSLLDDEYTRNLCEAGRIFEERVLEKIFNGSVLDTGGFVWEETELDVDSENIDELLKQVTRREDT</sequence>
<feature type="compositionally biased region" description="Basic and acidic residues" evidence="1">
    <location>
        <begin position="178"/>
        <end position="188"/>
    </location>
</feature>
<feature type="compositionally biased region" description="Low complexity" evidence="1">
    <location>
        <begin position="129"/>
        <end position="150"/>
    </location>
</feature>
<feature type="compositionally biased region" description="Polar residues" evidence="1">
    <location>
        <begin position="311"/>
        <end position="333"/>
    </location>
</feature>